<dbReference type="OrthoDB" id="9810528at2"/>
<reference evidence="2 3" key="1">
    <citation type="journal article" date="2013" name="Genome Announc.">
        <title>Draft genome sequences for three mercury-methylating, sulfate-reducing bacteria.</title>
        <authorList>
            <person name="Brown S.D."/>
            <person name="Hurt R.A.Jr."/>
            <person name="Gilmour C.C."/>
            <person name="Elias D.A."/>
        </authorList>
    </citation>
    <scope>NUCLEOTIDE SEQUENCE [LARGE SCALE GENOMIC DNA]</scope>
    <source>
        <strain evidence="2 3">DSM 16529</strain>
    </source>
</reference>
<feature type="domain" description="Phospholipase C/D" evidence="1">
    <location>
        <begin position="6"/>
        <end position="143"/>
    </location>
</feature>
<dbReference type="EMBL" id="ATHI01000026">
    <property type="protein sequence ID" value="EPR32944.1"/>
    <property type="molecule type" value="Genomic_DNA"/>
</dbReference>
<evidence type="ECO:0000259" key="1">
    <source>
        <dbReference type="Pfam" id="PF00882"/>
    </source>
</evidence>
<dbReference type="eggNOG" id="ENOG50337S1">
    <property type="taxonomic scope" value="Bacteria"/>
</dbReference>
<evidence type="ECO:0000313" key="3">
    <source>
        <dbReference type="Proteomes" id="UP000014975"/>
    </source>
</evidence>
<dbReference type="Pfam" id="PF00882">
    <property type="entry name" value="Zn_dep_PLPC"/>
    <property type="match status" value="1"/>
</dbReference>
<organism evidence="2 3">
    <name type="scientific">Alkalidesulfovibrio alkalitolerans DSM 16529</name>
    <dbReference type="NCBI Taxonomy" id="1121439"/>
    <lineage>
        <taxon>Bacteria</taxon>
        <taxon>Pseudomonadati</taxon>
        <taxon>Thermodesulfobacteriota</taxon>
        <taxon>Desulfovibrionia</taxon>
        <taxon>Desulfovibrionales</taxon>
        <taxon>Desulfovibrionaceae</taxon>
        <taxon>Alkalidesulfovibrio</taxon>
    </lineage>
</organism>
<dbReference type="InterPro" id="IPR029002">
    <property type="entry name" value="PLPC/GPLD1"/>
</dbReference>
<protein>
    <submittedName>
        <fullName evidence="2">Phospholipase C/P1 nuclease</fullName>
    </submittedName>
</protein>
<sequence>MPKELTHWLVAQATAERLADTPWQSPLAACPNMLRIGSVAHDALYYLPASAPAACRRVPYVLSGHEGEDSHEILRLLARDHAAHPRPWLAAWLAGLATHIAADTTFHPLVFWATGDYHHPDPRRRTRAVQRHRAFETLMDIHFMGGIGRVLPMSLSRTLRGAETPRETLFAEGRLTDTTGVEAGLARDCQARAWRIFAVMQALARTTWLSSGLYAARGLLPSGARELLALHYIPAMTTQLPRLAGEIDYRHPVTGEERRESLDALFERAVQRAAELLRALTPAAFEGKEPDLAPGLPLDGGTAGALTHFADPPLIEF</sequence>
<dbReference type="Proteomes" id="UP000014975">
    <property type="component" value="Unassembled WGS sequence"/>
</dbReference>
<proteinExistence type="predicted"/>
<gene>
    <name evidence="2" type="ORF">dsat_0385</name>
</gene>
<dbReference type="PATRIC" id="fig|1121439.3.peg.1734"/>
<dbReference type="RefSeq" id="WP_020887079.1">
    <property type="nucleotide sequence ID" value="NZ_ATHI01000026.1"/>
</dbReference>
<keyword evidence="3" id="KW-1185">Reference proteome</keyword>
<accession>S7UGI8</accession>
<comment type="caution">
    <text evidence="2">The sequence shown here is derived from an EMBL/GenBank/DDBJ whole genome shotgun (WGS) entry which is preliminary data.</text>
</comment>
<name>S7UGI8_9BACT</name>
<dbReference type="STRING" id="1121439.dsat_0385"/>
<dbReference type="AlphaFoldDB" id="S7UGI8"/>
<evidence type="ECO:0000313" key="2">
    <source>
        <dbReference type="EMBL" id="EPR32944.1"/>
    </source>
</evidence>